<dbReference type="RefSeq" id="WP_110378410.1">
    <property type="nucleotide sequence ID" value="NZ_CAKNFM010000006.1"/>
</dbReference>
<dbReference type="AlphaFoldDB" id="A0A2V3TST6"/>
<dbReference type="Gene3D" id="3.40.50.300">
    <property type="entry name" value="P-loop containing nucleotide triphosphate hydrolases"/>
    <property type="match status" value="1"/>
</dbReference>
<dbReference type="EMBL" id="QJJK01000020">
    <property type="protein sequence ID" value="PXW51392.1"/>
    <property type="molecule type" value="Genomic_DNA"/>
</dbReference>
<dbReference type="InterPro" id="IPR027417">
    <property type="entry name" value="P-loop_NTPase"/>
</dbReference>
<evidence type="ECO:0000256" key="3">
    <source>
        <dbReference type="ARBA" id="ARBA00022741"/>
    </source>
</evidence>
<dbReference type="Pfam" id="PF00005">
    <property type="entry name" value="ABC_tran"/>
    <property type="match status" value="1"/>
</dbReference>
<dbReference type="InterPro" id="IPR003593">
    <property type="entry name" value="AAA+_ATPase"/>
</dbReference>
<evidence type="ECO:0000313" key="8">
    <source>
        <dbReference type="Proteomes" id="UP000248021"/>
    </source>
</evidence>
<evidence type="ECO:0000256" key="2">
    <source>
        <dbReference type="ARBA" id="ARBA00022448"/>
    </source>
</evidence>
<dbReference type="PROSITE" id="PS50893">
    <property type="entry name" value="ABC_TRANSPORTER_2"/>
    <property type="match status" value="1"/>
</dbReference>
<sequence>MNAHKRLIEVTGLVGGYASAEQIVKGVAMGADAGELVTIIGPNGAGKSTALKLISGLLRPAQGHVYINGEDVAGRSPQAIARAGLGFVPQERNIFGSLSVAENLEMGCRFEPGAFKERAAEAYARFPMLADKRRTAAKSLSGGQRQILAMAMALMAKPSALLLDEPTAGLSPKAAHELFDYIRRIAAEGIAILMVEQNALESLSVSDRAYVLVDGRNHLEGTAEAVANDPDIRRLFLGGRSTSSRQSGAAGETSASDSAKQK</sequence>
<dbReference type="Proteomes" id="UP000248021">
    <property type="component" value="Unassembled WGS sequence"/>
</dbReference>
<dbReference type="PANTHER" id="PTHR43820:SF4">
    <property type="entry name" value="HIGH-AFFINITY BRANCHED-CHAIN AMINO ACID TRANSPORT ATP-BINDING PROTEIN LIVF"/>
    <property type="match status" value="1"/>
</dbReference>
<dbReference type="GO" id="GO:0016887">
    <property type="term" value="F:ATP hydrolysis activity"/>
    <property type="evidence" value="ECO:0007669"/>
    <property type="project" value="InterPro"/>
</dbReference>
<keyword evidence="3" id="KW-0547">Nucleotide-binding</keyword>
<protein>
    <submittedName>
        <fullName evidence="7">Amino acid/amide ABC transporter ATP-binding protein 2 (HAAT family)</fullName>
    </submittedName>
</protein>
<comment type="similarity">
    <text evidence="1">Belongs to the ABC transporter superfamily.</text>
</comment>
<evidence type="ECO:0000256" key="6">
    <source>
        <dbReference type="SAM" id="MobiDB-lite"/>
    </source>
</evidence>
<keyword evidence="5" id="KW-0029">Amino-acid transport</keyword>
<proteinExistence type="inferred from homology"/>
<keyword evidence="4 7" id="KW-0067">ATP-binding</keyword>
<dbReference type="SUPFAM" id="SSF52540">
    <property type="entry name" value="P-loop containing nucleoside triphosphate hydrolases"/>
    <property type="match status" value="1"/>
</dbReference>
<keyword evidence="2" id="KW-0813">Transport</keyword>
<dbReference type="SMART" id="SM00382">
    <property type="entry name" value="AAA"/>
    <property type="match status" value="1"/>
</dbReference>
<accession>A0A2V3TST6</accession>
<dbReference type="GO" id="GO:0015807">
    <property type="term" value="P:L-amino acid transport"/>
    <property type="evidence" value="ECO:0007669"/>
    <property type="project" value="TreeGrafter"/>
</dbReference>
<evidence type="ECO:0000256" key="1">
    <source>
        <dbReference type="ARBA" id="ARBA00005417"/>
    </source>
</evidence>
<feature type="compositionally biased region" description="Polar residues" evidence="6">
    <location>
        <begin position="240"/>
        <end position="262"/>
    </location>
</feature>
<reference evidence="7 8" key="1">
    <citation type="submission" date="2018-05" db="EMBL/GenBank/DDBJ databases">
        <title>Genomic Encyclopedia of Type Strains, Phase IV (KMG-IV): sequencing the most valuable type-strain genomes for metagenomic binning, comparative biology and taxonomic classification.</title>
        <authorList>
            <person name="Goeker M."/>
        </authorList>
    </citation>
    <scope>NUCLEOTIDE SEQUENCE [LARGE SCALE GENOMIC DNA]</scope>
    <source>
        <strain evidence="7 8">DSM 6462</strain>
    </source>
</reference>
<evidence type="ECO:0000313" key="7">
    <source>
        <dbReference type="EMBL" id="PXW51392.1"/>
    </source>
</evidence>
<dbReference type="CDD" id="cd03224">
    <property type="entry name" value="ABC_TM1139_LivF_branched"/>
    <property type="match status" value="1"/>
</dbReference>
<dbReference type="OrthoDB" id="9806149at2"/>
<feature type="region of interest" description="Disordered" evidence="6">
    <location>
        <begin position="238"/>
        <end position="262"/>
    </location>
</feature>
<evidence type="ECO:0000256" key="4">
    <source>
        <dbReference type="ARBA" id="ARBA00022840"/>
    </source>
</evidence>
<organism evidence="7 8">
    <name type="scientific">Chelatococcus asaccharovorans</name>
    <dbReference type="NCBI Taxonomy" id="28210"/>
    <lineage>
        <taxon>Bacteria</taxon>
        <taxon>Pseudomonadati</taxon>
        <taxon>Pseudomonadota</taxon>
        <taxon>Alphaproteobacteria</taxon>
        <taxon>Hyphomicrobiales</taxon>
        <taxon>Chelatococcaceae</taxon>
        <taxon>Chelatococcus</taxon>
    </lineage>
</organism>
<dbReference type="PANTHER" id="PTHR43820">
    <property type="entry name" value="HIGH-AFFINITY BRANCHED-CHAIN AMINO ACID TRANSPORT ATP-BINDING PROTEIN LIVF"/>
    <property type="match status" value="1"/>
</dbReference>
<evidence type="ECO:0000256" key="5">
    <source>
        <dbReference type="ARBA" id="ARBA00022970"/>
    </source>
</evidence>
<dbReference type="GO" id="GO:0015658">
    <property type="term" value="F:branched-chain amino acid transmembrane transporter activity"/>
    <property type="evidence" value="ECO:0007669"/>
    <property type="project" value="TreeGrafter"/>
</dbReference>
<gene>
    <name evidence="7" type="ORF">C7450_12074</name>
</gene>
<name>A0A2V3TST6_9HYPH</name>
<keyword evidence="8" id="KW-1185">Reference proteome</keyword>
<comment type="caution">
    <text evidence="7">The sequence shown here is derived from an EMBL/GenBank/DDBJ whole genome shotgun (WGS) entry which is preliminary data.</text>
</comment>
<dbReference type="GO" id="GO:0005524">
    <property type="term" value="F:ATP binding"/>
    <property type="evidence" value="ECO:0007669"/>
    <property type="project" value="UniProtKB-KW"/>
</dbReference>
<dbReference type="InterPro" id="IPR052156">
    <property type="entry name" value="BCAA_Transport_ATP-bd_LivF"/>
</dbReference>
<dbReference type="InterPro" id="IPR003439">
    <property type="entry name" value="ABC_transporter-like_ATP-bd"/>
</dbReference>